<protein>
    <submittedName>
        <fullName evidence="1">Uncharacterized protein</fullName>
    </submittedName>
</protein>
<dbReference type="EMBL" id="CAJNOC010005881">
    <property type="protein sequence ID" value="CAF1064598.1"/>
    <property type="molecule type" value="Genomic_DNA"/>
</dbReference>
<evidence type="ECO:0000313" key="1">
    <source>
        <dbReference type="EMBL" id="CAF1064598.1"/>
    </source>
</evidence>
<reference evidence="1" key="1">
    <citation type="submission" date="2021-02" db="EMBL/GenBank/DDBJ databases">
        <authorList>
            <person name="Nowell W R."/>
        </authorList>
    </citation>
    <scope>NUCLEOTIDE SEQUENCE</scope>
    <source>
        <strain evidence="1">Ploen Becks lab</strain>
    </source>
</reference>
<comment type="caution">
    <text evidence="1">The sequence shown here is derived from an EMBL/GenBank/DDBJ whole genome shotgun (WGS) entry which is preliminary data.</text>
</comment>
<keyword evidence="2" id="KW-1185">Reference proteome</keyword>
<organism evidence="1 2">
    <name type="scientific">Brachionus calyciflorus</name>
    <dbReference type="NCBI Taxonomy" id="104777"/>
    <lineage>
        <taxon>Eukaryota</taxon>
        <taxon>Metazoa</taxon>
        <taxon>Spiralia</taxon>
        <taxon>Gnathifera</taxon>
        <taxon>Rotifera</taxon>
        <taxon>Eurotatoria</taxon>
        <taxon>Monogononta</taxon>
        <taxon>Pseudotrocha</taxon>
        <taxon>Ploima</taxon>
        <taxon>Brachionidae</taxon>
        <taxon>Brachionus</taxon>
    </lineage>
</organism>
<gene>
    <name evidence="1" type="ORF">OXX778_LOCUS19439</name>
</gene>
<dbReference type="AlphaFoldDB" id="A0A814LFP7"/>
<dbReference type="Proteomes" id="UP000663879">
    <property type="component" value="Unassembled WGS sequence"/>
</dbReference>
<evidence type="ECO:0000313" key="2">
    <source>
        <dbReference type="Proteomes" id="UP000663879"/>
    </source>
</evidence>
<accession>A0A814LFP7</accession>
<proteinExistence type="predicted"/>
<sequence length="96" mass="11521">MKTNNVKFIELPRETKSKIYSLEEFFEVELDIGVREKFEMIQRCMSIDTIASNKLQTNSNMAFDENLMLFTLDNHADIYDMFEMEREYHSDIMNFT</sequence>
<name>A0A814LFP7_9BILA</name>